<organism evidence="2 3">
    <name type="scientific">Gleimia coleocanis DSM 15436</name>
    <dbReference type="NCBI Taxonomy" id="525245"/>
    <lineage>
        <taxon>Bacteria</taxon>
        <taxon>Bacillati</taxon>
        <taxon>Actinomycetota</taxon>
        <taxon>Actinomycetes</taxon>
        <taxon>Actinomycetales</taxon>
        <taxon>Actinomycetaceae</taxon>
        <taxon>Gleimia</taxon>
    </lineage>
</organism>
<feature type="transmembrane region" description="Helical" evidence="1">
    <location>
        <begin position="255"/>
        <end position="282"/>
    </location>
</feature>
<dbReference type="OrthoDB" id="9979688at2"/>
<evidence type="ECO:0000256" key="1">
    <source>
        <dbReference type="SAM" id="Phobius"/>
    </source>
</evidence>
<feature type="transmembrane region" description="Helical" evidence="1">
    <location>
        <begin position="12"/>
        <end position="32"/>
    </location>
</feature>
<dbReference type="EMBL" id="ACFG01000004">
    <property type="protein sequence ID" value="EEH64531.1"/>
    <property type="molecule type" value="Genomic_DNA"/>
</dbReference>
<comment type="caution">
    <text evidence="2">The sequence shown here is derived from an EMBL/GenBank/DDBJ whole genome shotgun (WGS) entry which is preliminary data.</text>
</comment>
<keyword evidence="1" id="KW-1133">Transmembrane helix</keyword>
<keyword evidence="3" id="KW-1185">Reference proteome</keyword>
<keyword evidence="1" id="KW-0812">Transmembrane</keyword>
<feature type="transmembrane region" description="Helical" evidence="1">
    <location>
        <begin position="76"/>
        <end position="95"/>
    </location>
</feature>
<feature type="transmembrane region" description="Helical" evidence="1">
    <location>
        <begin position="154"/>
        <end position="175"/>
    </location>
</feature>
<dbReference type="RefSeq" id="WP_006547265.1">
    <property type="nucleotide sequence ID" value="NZ_DS999545.1"/>
</dbReference>
<evidence type="ECO:0000313" key="3">
    <source>
        <dbReference type="Proteomes" id="UP000010301"/>
    </source>
</evidence>
<feature type="transmembrane region" description="Helical" evidence="1">
    <location>
        <begin position="115"/>
        <end position="133"/>
    </location>
</feature>
<sequence length="285" mass="31139">MTQSRLWQQQNLFAIAAAIIFPIGLHLLFQAVAELTTVGALGTPLAAPRGQFQLLVSGALFTTVSYLSWRSETAFRVMVFWSGFWAFSTLLTGILEWSRLQFILFPAFLTSPLLQWSQLPTLVLLVTFASALNSPNAWQSSAPATSKTITRGKVWVLIMGLASSTSLYGLLYFLAPKSAVPLVTKNLAQFQHSHMSHWALLMVAGILVYALTWLAVTYPSLTQLLVWVSLILPGLVVLPLFLTIAGWVATPHDSFLVGLSAVLPTSGSIGLIISTLTAMHLVRNR</sequence>
<reference evidence="2 3" key="1">
    <citation type="submission" date="2009-01" db="EMBL/GenBank/DDBJ databases">
        <authorList>
            <person name="Qin X."/>
            <person name="Bachman B."/>
            <person name="Battles P."/>
            <person name="Bell A."/>
            <person name="Bess C."/>
            <person name="Bickham C."/>
            <person name="Chaboub L."/>
            <person name="Chen D."/>
            <person name="Coyle M."/>
            <person name="Deiros D.R."/>
            <person name="Dinh H."/>
            <person name="Forbes L."/>
            <person name="Fowler G."/>
            <person name="Francisco L."/>
            <person name="Fu Q."/>
            <person name="Gubbala S."/>
            <person name="Hale W."/>
            <person name="Han Y."/>
            <person name="Hemphill L."/>
            <person name="Highlander S.K."/>
            <person name="Hirani K."/>
            <person name="Hogues M."/>
            <person name="Jackson L."/>
            <person name="Jakkamsetti A."/>
            <person name="Javaid M."/>
            <person name="Jiang H."/>
            <person name="Korchina V."/>
            <person name="Kovar C."/>
            <person name="Lara F."/>
            <person name="Lee S."/>
            <person name="Mata R."/>
            <person name="Mathew T."/>
            <person name="Moen C."/>
            <person name="Morales K."/>
            <person name="Munidasa M."/>
            <person name="Nazareth L."/>
            <person name="Ngo R."/>
            <person name="Nguyen L."/>
            <person name="Okwuonu G."/>
            <person name="Ongeri F."/>
            <person name="Patil S."/>
            <person name="Petrosino J."/>
            <person name="Pham C."/>
            <person name="Pham P."/>
            <person name="Pu L.-L."/>
            <person name="Puazo M."/>
            <person name="Raj R."/>
            <person name="Reid J."/>
            <person name="Rouhana J."/>
            <person name="Saada N."/>
            <person name="Shang Y."/>
            <person name="Simmons D."/>
            <person name="Thornton R."/>
            <person name="Warren J."/>
            <person name="Weissenberger G."/>
            <person name="Zhang J."/>
            <person name="Zhang L."/>
            <person name="Zhou C."/>
            <person name="Zhu D."/>
            <person name="Muzny D."/>
            <person name="Worley K."/>
            <person name="Gibbs R."/>
        </authorList>
    </citation>
    <scope>NUCLEOTIDE SEQUENCE [LARGE SCALE GENOMIC DNA]</scope>
    <source>
        <strain evidence="2 3">DSM 15436</strain>
    </source>
</reference>
<dbReference type="AlphaFoldDB" id="C0VYM8"/>
<feature type="transmembrane region" description="Helical" evidence="1">
    <location>
        <begin position="195"/>
        <end position="217"/>
    </location>
</feature>
<feature type="transmembrane region" description="Helical" evidence="1">
    <location>
        <begin position="224"/>
        <end position="249"/>
    </location>
</feature>
<dbReference type="Proteomes" id="UP000010301">
    <property type="component" value="Unassembled WGS sequence"/>
</dbReference>
<accession>C0VYM8</accession>
<dbReference type="eggNOG" id="ENOG5031HUN">
    <property type="taxonomic scope" value="Bacteria"/>
</dbReference>
<dbReference type="STRING" id="525245.HMPREF0044_0268"/>
<gene>
    <name evidence="2" type="ORF">HMPREF0044_0268</name>
</gene>
<protein>
    <submittedName>
        <fullName evidence="2">Uncharacterized protein</fullName>
    </submittedName>
</protein>
<dbReference type="HOGENOM" id="CLU_975316_0_0_11"/>
<feature type="transmembrane region" description="Helical" evidence="1">
    <location>
        <begin position="52"/>
        <end position="69"/>
    </location>
</feature>
<name>C0VYM8_9ACTO</name>
<keyword evidence="1" id="KW-0472">Membrane</keyword>
<proteinExistence type="predicted"/>
<evidence type="ECO:0000313" key="2">
    <source>
        <dbReference type="EMBL" id="EEH64531.1"/>
    </source>
</evidence>